<dbReference type="EMBL" id="BARS01032745">
    <property type="protein sequence ID" value="GAG17992.1"/>
    <property type="molecule type" value="Genomic_DNA"/>
</dbReference>
<organism evidence="1">
    <name type="scientific">marine sediment metagenome</name>
    <dbReference type="NCBI Taxonomy" id="412755"/>
    <lineage>
        <taxon>unclassified sequences</taxon>
        <taxon>metagenomes</taxon>
        <taxon>ecological metagenomes</taxon>
    </lineage>
</organism>
<evidence type="ECO:0008006" key="2">
    <source>
        <dbReference type="Google" id="ProtNLM"/>
    </source>
</evidence>
<reference evidence="1" key="1">
    <citation type="journal article" date="2014" name="Front. Microbiol.">
        <title>High frequency of phylogenetically diverse reductive dehalogenase-homologous genes in deep subseafloor sedimentary metagenomes.</title>
        <authorList>
            <person name="Kawai M."/>
            <person name="Futagami T."/>
            <person name="Toyoda A."/>
            <person name="Takaki Y."/>
            <person name="Nishi S."/>
            <person name="Hori S."/>
            <person name="Arai W."/>
            <person name="Tsubouchi T."/>
            <person name="Morono Y."/>
            <person name="Uchiyama I."/>
            <person name="Ito T."/>
            <person name="Fujiyama A."/>
            <person name="Inagaki F."/>
            <person name="Takami H."/>
        </authorList>
    </citation>
    <scope>NUCLEOTIDE SEQUENCE</scope>
    <source>
        <strain evidence="1">Expedition CK06-06</strain>
    </source>
</reference>
<sequence>NSPFVSMNNRKEQTTVIVCLSELLCATCGTDIAKQLNKCDERHKAYLIDNEDCFCSKKCYREYAVDYWHLIEIKV</sequence>
<proteinExistence type="predicted"/>
<dbReference type="AlphaFoldDB" id="X0W3W9"/>
<gene>
    <name evidence="1" type="ORF">S01H1_50796</name>
</gene>
<protein>
    <recommendedName>
        <fullName evidence="2">MYM-type domain-containing protein</fullName>
    </recommendedName>
</protein>
<name>X0W3W9_9ZZZZ</name>
<feature type="non-terminal residue" evidence="1">
    <location>
        <position position="1"/>
    </location>
</feature>
<comment type="caution">
    <text evidence="1">The sequence shown here is derived from an EMBL/GenBank/DDBJ whole genome shotgun (WGS) entry which is preliminary data.</text>
</comment>
<evidence type="ECO:0000313" key="1">
    <source>
        <dbReference type="EMBL" id="GAG17992.1"/>
    </source>
</evidence>
<accession>X0W3W9</accession>